<dbReference type="RefSeq" id="WP_324278309.1">
    <property type="nucleotide sequence ID" value="NZ_CP141261.1"/>
</dbReference>
<protein>
    <submittedName>
        <fullName evidence="3">NAD(P)H-binding protein</fullName>
    </submittedName>
</protein>
<organism evidence="3 4">
    <name type="scientific">Blastococcus brunescens</name>
    <dbReference type="NCBI Taxonomy" id="1564165"/>
    <lineage>
        <taxon>Bacteria</taxon>
        <taxon>Bacillati</taxon>
        <taxon>Actinomycetota</taxon>
        <taxon>Actinomycetes</taxon>
        <taxon>Geodermatophilales</taxon>
        <taxon>Geodermatophilaceae</taxon>
        <taxon>Blastococcus</taxon>
    </lineage>
</organism>
<sequence>MIGITGGVGSRLARSLQHLGDTVSGLARRAAAREELWEAGIDARPGDLTTLTSAQLAQVTGDVDAVAFTAGAGGTGDTATIDRDGVGKAIEAARLNGIDRRGLVSVFPAAWRERNPGAGLDHYIAMKKDADVALTQSGLDWIILRPAVLLDGPGRGAVALGPAQIHGDITRQDVADTGRGRRGGQPRPRPPCACTGHAPTAASCGRRPTSHEPAAPSRGGGRRAGPSPSGPAGRSPSPVLPLRRRAAGCRSSTETRGEREGGPPARR</sequence>
<evidence type="ECO:0000313" key="3">
    <source>
        <dbReference type="EMBL" id="WRL66998.1"/>
    </source>
</evidence>
<evidence type="ECO:0000313" key="4">
    <source>
        <dbReference type="Proteomes" id="UP001324287"/>
    </source>
</evidence>
<feature type="compositionally biased region" description="Basic and acidic residues" evidence="1">
    <location>
        <begin position="169"/>
        <end position="179"/>
    </location>
</feature>
<dbReference type="PANTHER" id="PTHR15020:SF50">
    <property type="entry name" value="UPF0659 PROTEIN YMR090W"/>
    <property type="match status" value="1"/>
</dbReference>
<dbReference type="SUPFAM" id="SSF51735">
    <property type="entry name" value="NAD(P)-binding Rossmann-fold domains"/>
    <property type="match status" value="1"/>
</dbReference>
<dbReference type="InterPro" id="IPR016040">
    <property type="entry name" value="NAD(P)-bd_dom"/>
</dbReference>
<accession>A0ABZ1BA94</accession>
<evidence type="ECO:0000259" key="2">
    <source>
        <dbReference type="Pfam" id="PF13460"/>
    </source>
</evidence>
<feature type="region of interest" description="Disordered" evidence="1">
    <location>
        <begin position="169"/>
        <end position="267"/>
    </location>
</feature>
<dbReference type="InterPro" id="IPR036291">
    <property type="entry name" value="NAD(P)-bd_dom_sf"/>
</dbReference>
<dbReference type="Gene3D" id="3.40.50.720">
    <property type="entry name" value="NAD(P)-binding Rossmann-like Domain"/>
    <property type="match status" value="1"/>
</dbReference>
<dbReference type="Proteomes" id="UP001324287">
    <property type="component" value="Chromosome"/>
</dbReference>
<name>A0ABZ1BA94_9ACTN</name>
<evidence type="ECO:0000256" key="1">
    <source>
        <dbReference type="SAM" id="MobiDB-lite"/>
    </source>
</evidence>
<dbReference type="EMBL" id="CP141261">
    <property type="protein sequence ID" value="WRL66998.1"/>
    <property type="molecule type" value="Genomic_DNA"/>
</dbReference>
<dbReference type="PANTHER" id="PTHR15020">
    <property type="entry name" value="FLAVIN REDUCTASE-RELATED"/>
    <property type="match status" value="1"/>
</dbReference>
<dbReference type="Pfam" id="PF13460">
    <property type="entry name" value="NAD_binding_10"/>
    <property type="match status" value="1"/>
</dbReference>
<gene>
    <name evidence="3" type="ORF">U6N30_14365</name>
</gene>
<reference evidence="3 4" key="1">
    <citation type="submission" date="2023-12" db="EMBL/GenBank/DDBJ databases">
        <title>Blastococcus brunescens sp. nov., an actonobacterium isolated from sandstone collected in sahara desert.</title>
        <authorList>
            <person name="Gtari M."/>
            <person name="Ghodhbane F."/>
        </authorList>
    </citation>
    <scope>NUCLEOTIDE SEQUENCE [LARGE SCALE GENOMIC DNA]</scope>
    <source>
        <strain evidence="3 4">BMG 8361</strain>
    </source>
</reference>
<keyword evidence="4" id="KW-1185">Reference proteome</keyword>
<proteinExistence type="predicted"/>
<feature type="domain" description="NAD(P)-binding" evidence="2">
    <location>
        <begin position="3"/>
        <end position="177"/>
    </location>
</feature>
<feature type="compositionally biased region" description="Low complexity" evidence="1">
    <location>
        <begin position="224"/>
        <end position="241"/>
    </location>
</feature>